<accession>A0A3S5AYD2</accession>
<evidence type="ECO:0000313" key="3">
    <source>
        <dbReference type="Proteomes" id="UP000784294"/>
    </source>
</evidence>
<organism evidence="2 3">
    <name type="scientific">Protopolystoma xenopodis</name>
    <dbReference type="NCBI Taxonomy" id="117903"/>
    <lineage>
        <taxon>Eukaryota</taxon>
        <taxon>Metazoa</taxon>
        <taxon>Spiralia</taxon>
        <taxon>Lophotrochozoa</taxon>
        <taxon>Platyhelminthes</taxon>
        <taxon>Monogenea</taxon>
        <taxon>Polyopisthocotylea</taxon>
        <taxon>Polystomatidea</taxon>
        <taxon>Polystomatidae</taxon>
        <taxon>Protopolystoma</taxon>
    </lineage>
</organism>
<reference evidence="2" key="1">
    <citation type="submission" date="2018-11" db="EMBL/GenBank/DDBJ databases">
        <authorList>
            <consortium name="Pathogen Informatics"/>
        </authorList>
    </citation>
    <scope>NUCLEOTIDE SEQUENCE</scope>
</reference>
<dbReference type="Proteomes" id="UP000784294">
    <property type="component" value="Unassembled WGS sequence"/>
</dbReference>
<evidence type="ECO:0000313" key="2">
    <source>
        <dbReference type="EMBL" id="VEL35316.1"/>
    </source>
</evidence>
<feature type="compositionally biased region" description="Acidic residues" evidence="1">
    <location>
        <begin position="53"/>
        <end position="70"/>
    </location>
</feature>
<dbReference type="EMBL" id="CAAALY010249559">
    <property type="protein sequence ID" value="VEL35316.1"/>
    <property type="molecule type" value="Genomic_DNA"/>
</dbReference>
<dbReference type="AlphaFoldDB" id="A0A3S5AYD2"/>
<protein>
    <submittedName>
        <fullName evidence="2">Uncharacterized protein</fullName>
    </submittedName>
</protein>
<gene>
    <name evidence="2" type="ORF">PXEA_LOCUS28756</name>
</gene>
<feature type="compositionally biased region" description="Basic and acidic residues" evidence="1">
    <location>
        <begin position="43"/>
        <end position="52"/>
    </location>
</feature>
<sequence>MIEDDGGIHFIKSYDLKPDNDRDMSGEADIGRGELTERLYYLDNKEENRSNAEEDGIGEDEDEDEVQDEDEMTMVNLPASPLDRGAFCLLSTRQTFAALWWFVQPLLFALIGAEIDVTKIKGGALGKLAIPLMHANLLYHNTIISFGLHSSRSEEVTDCVVLQERDV</sequence>
<feature type="region of interest" description="Disordered" evidence="1">
    <location>
        <begin position="43"/>
        <end position="70"/>
    </location>
</feature>
<keyword evidence="3" id="KW-1185">Reference proteome</keyword>
<evidence type="ECO:0000256" key="1">
    <source>
        <dbReference type="SAM" id="MobiDB-lite"/>
    </source>
</evidence>
<name>A0A3S5AYD2_9PLAT</name>
<proteinExistence type="predicted"/>
<comment type="caution">
    <text evidence="2">The sequence shown here is derived from an EMBL/GenBank/DDBJ whole genome shotgun (WGS) entry which is preliminary data.</text>
</comment>